<reference evidence="2 3" key="1">
    <citation type="journal article" date="2019" name="Sci. Rep.">
        <title>Orb-weaving spider Araneus ventricosus genome elucidates the spidroin gene catalogue.</title>
        <authorList>
            <person name="Kono N."/>
            <person name="Nakamura H."/>
            <person name="Ohtoshi R."/>
            <person name="Moran D.A.P."/>
            <person name="Shinohara A."/>
            <person name="Yoshida Y."/>
            <person name="Fujiwara M."/>
            <person name="Mori M."/>
            <person name="Tomita M."/>
            <person name="Arakawa K."/>
        </authorList>
    </citation>
    <scope>NUCLEOTIDE SEQUENCE [LARGE SCALE GENOMIC DNA]</scope>
</reference>
<evidence type="ECO:0000256" key="1">
    <source>
        <dbReference type="SAM" id="Phobius"/>
    </source>
</evidence>
<evidence type="ECO:0000313" key="2">
    <source>
        <dbReference type="EMBL" id="GBN44783.1"/>
    </source>
</evidence>
<comment type="caution">
    <text evidence="2">The sequence shown here is derived from an EMBL/GenBank/DDBJ whole genome shotgun (WGS) entry which is preliminary data.</text>
</comment>
<gene>
    <name evidence="2" type="ORF">AVEN_6155_1</name>
</gene>
<evidence type="ECO:0000313" key="3">
    <source>
        <dbReference type="Proteomes" id="UP000499080"/>
    </source>
</evidence>
<keyword evidence="3" id="KW-1185">Reference proteome</keyword>
<keyword evidence="1" id="KW-0812">Transmembrane</keyword>
<proteinExistence type="predicted"/>
<keyword evidence="1" id="KW-1133">Transmembrane helix</keyword>
<organism evidence="2 3">
    <name type="scientific">Araneus ventricosus</name>
    <name type="common">Orbweaver spider</name>
    <name type="synonym">Epeira ventricosa</name>
    <dbReference type="NCBI Taxonomy" id="182803"/>
    <lineage>
        <taxon>Eukaryota</taxon>
        <taxon>Metazoa</taxon>
        <taxon>Ecdysozoa</taxon>
        <taxon>Arthropoda</taxon>
        <taxon>Chelicerata</taxon>
        <taxon>Arachnida</taxon>
        <taxon>Araneae</taxon>
        <taxon>Araneomorphae</taxon>
        <taxon>Entelegynae</taxon>
        <taxon>Araneoidea</taxon>
        <taxon>Araneidae</taxon>
        <taxon>Araneus</taxon>
    </lineage>
</organism>
<protein>
    <submittedName>
        <fullName evidence="2">Uncharacterized protein</fullName>
    </submittedName>
</protein>
<dbReference type="Proteomes" id="UP000499080">
    <property type="component" value="Unassembled WGS sequence"/>
</dbReference>
<dbReference type="EMBL" id="BGPR01010194">
    <property type="protein sequence ID" value="GBN44783.1"/>
    <property type="molecule type" value="Genomic_DNA"/>
</dbReference>
<accession>A0A4Y2P1F2</accession>
<feature type="transmembrane region" description="Helical" evidence="1">
    <location>
        <begin position="12"/>
        <end position="29"/>
    </location>
</feature>
<name>A0A4Y2P1F2_ARAVE</name>
<dbReference type="AlphaFoldDB" id="A0A4Y2P1F2"/>
<sequence>MVLDHFLDLYDLIPLAVCGYILVALNLAIRKEKMDAMKTDEDEQKMPSVRRNYKSFMTNLPKLSRKNLMHLLKLHTISLSKNSRKLQR</sequence>
<keyword evidence="1" id="KW-0472">Membrane</keyword>